<keyword evidence="5" id="KW-0496">Mitochondrion</keyword>
<dbReference type="EMBL" id="JAUEPS010000012">
    <property type="protein sequence ID" value="KAK0460462.1"/>
    <property type="molecule type" value="Genomic_DNA"/>
</dbReference>
<dbReference type="InterPro" id="IPR051035">
    <property type="entry name" value="Mito_inheritance_9"/>
</dbReference>
<accession>A0AA39N7H7</accession>
<protein>
    <recommendedName>
        <fullName evidence="3">Altered inheritance of mitochondria protein 9, mitochondrial</fullName>
    </recommendedName>
    <alternativeName>
        <fullName evidence="6">Found in mitochondrial proteome protein 29</fullName>
    </alternativeName>
</protein>
<dbReference type="Proteomes" id="UP001175211">
    <property type="component" value="Unassembled WGS sequence"/>
</dbReference>
<comment type="caution">
    <text evidence="7">The sequence shown here is derived from an EMBL/GenBank/DDBJ whole genome shotgun (WGS) entry which is preliminary data.</text>
</comment>
<evidence type="ECO:0000313" key="8">
    <source>
        <dbReference type="Proteomes" id="UP001175211"/>
    </source>
</evidence>
<evidence type="ECO:0000313" key="7">
    <source>
        <dbReference type="EMBL" id="KAK0460462.1"/>
    </source>
</evidence>
<dbReference type="InterPro" id="IPR011009">
    <property type="entry name" value="Kinase-like_dom_sf"/>
</dbReference>
<gene>
    <name evidence="7" type="ORF">EV420DRAFT_211794</name>
</gene>
<name>A0AA39N7H7_ARMTA</name>
<dbReference type="PANTHER" id="PTHR36091">
    <property type="entry name" value="ALTERED INHERITANCE OF MITOCHONDRIA PROTEIN 9, MITOCHONDRIAL"/>
    <property type="match status" value="1"/>
</dbReference>
<evidence type="ECO:0000256" key="4">
    <source>
        <dbReference type="ARBA" id="ARBA00022946"/>
    </source>
</evidence>
<dbReference type="AlphaFoldDB" id="A0AA39N7H7"/>
<dbReference type="PANTHER" id="PTHR36091:SF1">
    <property type="entry name" value="ALTERED INHERITANCE OF MITOCHONDRIA PROTEIN 9, MITOCHONDRIAL"/>
    <property type="match status" value="1"/>
</dbReference>
<dbReference type="SUPFAM" id="SSF56112">
    <property type="entry name" value="Protein kinase-like (PK-like)"/>
    <property type="match status" value="1"/>
</dbReference>
<evidence type="ECO:0000256" key="5">
    <source>
        <dbReference type="ARBA" id="ARBA00023128"/>
    </source>
</evidence>
<comment type="subcellular location">
    <subcellularLocation>
        <location evidence="1">Mitochondrion</location>
    </subcellularLocation>
</comment>
<evidence type="ECO:0000256" key="2">
    <source>
        <dbReference type="ARBA" id="ARBA00005543"/>
    </source>
</evidence>
<evidence type="ECO:0000256" key="6">
    <source>
        <dbReference type="ARBA" id="ARBA00031849"/>
    </source>
</evidence>
<evidence type="ECO:0000256" key="3">
    <source>
        <dbReference type="ARBA" id="ARBA00016197"/>
    </source>
</evidence>
<keyword evidence="4" id="KW-0809">Transit peptide</keyword>
<proteinExistence type="inferred from homology"/>
<sequence>MSRSSSPALFPLKHCARRISIIKRTVSSYLDHEGGWLWNDALRRSRRRVDLDVNVLQNIACSAIGAQRCVQIENLAQCSPSRVISISVTLISSTGSYNKIFLFGFDNEVEAIARIPCGLVGNVHMSTASEVATMEYVREVFDKPTPRVLAWSKTPEAQAAVGTDFILVEYIQGTPLETRWLNTFDENIAVVMRESIHFDIDIHQRPFS</sequence>
<dbReference type="RefSeq" id="XP_060332501.1">
    <property type="nucleotide sequence ID" value="XM_060481232.1"/>
</dbReference>
<dbReference type="GeneID" id="85364780"/>
<dbReference type="GO" id="GO:0005739">
    <property type="term" value="C:mitochondrion"/>
    <property type="evidence" value="ECO:0007669"/>
    <property type="project" value="UniProtKB-SubCell"/>
</dbReference>
<evidence type="ECO:0000256" key="1">
    <source>
        <dbReference type="ARBA" id="ARBA00004173"/>
    </source>
</evidence>
<keyword evidence="8" id="KW-1185">Reference proteome</keyword>
<reference evidence="7" key="1">
    <citation type="submission" date="2023-06" db="EMBL/GenBank/DDBJ databases">
        <authorList>
            <consortium name="Lawrence Berkeley National Laboratory"/>
            <person name="Ahrendt S."/>
            <person name="Sahu N."/>
            <person name="Indic B."/>
            <person name="Wong-Bajracharya J."/>
            <person name="Merenyi Z."/>
            <person name="Ke H.-M."/>
            <person name="Monk M."/>
            <person name="Kocsube S."/>
            <person name="Drula E."/>
            <person name="Lipzen A."/>
            <person name="Balint B."/>
            <person name="Henrissat B."/>
            <person name="Andreopoulos B."/>
            <person name="Martin F.M."/>
            <person name="Harder C.B."/>
            <person name="Rigling D."/>
            <person name="Ford K.L."/>
            <person name="Foster G.D."/>
            <person name="Pangilinan J."/>
            <person name="Papanicolaou A."/>
            <person name="Barry K."/>
            <person name="LaButti K."/>
            <person name="Viragh M."/>
            <person name="Koriabine M."/>
            <person name="Yan M."/>
            <person name="Riley R."/>
            <person name="Champramary S."/>
            <person name="Plett K.L."/>
            <person name="Tsai I.J."/>
            <person name="Slot J."/>
            <person name="Sipos G."/>
            <person name="Plett J."/>
            <person name="Nagy L.G."/>
            <person name="Grigoriev I.V."/>
        </authorList>
    </citation>
    <scope>NUCLEOTIDE SEQUENCE</scope>
    <source>
        <strain evidence="7">CCBAS 213</strain>
    </source>
</reference>
<comment type="similarity">
    <text evidence="2">Belongs to the AIM9 family.</text>
</comment>
<organism evidence="7 8">
    <name type="scientific">Armillaria tabescens</name>
    <name type="common">Ringless honey mushroom</name>
    <name type="synonym">Agaricus tabescens</name>
    <dbReference type="NCBI Taxonomy" id="1929756"/>
    <lineage>
        <taxon>Eukaryota</taxon>
        <taxon>Fungi</taxon>
        <taxon>Dikarya</taxon>
        <taxon>Basidiomycota</taxon>
        <taxon>Agaricomycotina</taxon>
        <taxon>Agaricomycetes</taxon>
        <taxon>Agaricomycetidae</taxon>
        <taxon>Agaricales</taxon>
        <taxon>Marasmiineae</taxon>
        <taxon>Physalacriaceae</taxon>
        <taxon>Desarmillaria</taxon>
    </lineage>
</organism>